<dbReference type="InterPro" id="IPR003094">
    <property type="entry name" value="6Pfruct_kin"/>
</dbReference>
<dbReference type="GO" id="GO:0004331">
    <property type="term" value="F:fructose-2,6-bisphosphate 2-phosphatase activity"/>
    <property type="evidence" value="ECO:0007669"/>
    <property type="project" value="TreeGrafter"/>
</dbReference>
<dbReference type="InterPro" id="IPR013078">
    <property type="entry name" value="His_Pase_superF_clade-1"/>
</dbReference>
<feature type="domain" description="6-phosphofructo-2-kinase" evidence="4">
    <location>
        <begin position="31"/>
        <end position="244"/>
    </location>
</feature>
<accession>A0A6U3X2U3</accession>
<evidence type="ECO:0000256" key="2">
    <source>
        <dbReference type="ARBA" id="ARBA00022840"/>
    </source>
</evidence>
<feature type="compositionally biased region" description="Basic and acidic residues" evidence="3">
    <location>
        <begin position="488"/>
        <end position="507"/>
    </location>
</feature>
<name>A0A6U3X2U3_9STRA</name>
<reference evidence="6" key="1">
    <citation type="submission" date="2021-01" db="EMBL/GenBank/DDBJ databases">
        <authorList>
            <person name="Corre E."/>
            <person name="Pelletier E."/>
            <person name="Niang G."/>
            <person name="Scheremetjew M."/>
            <person name="Finn R."/>
            <person name="Kale V."/>
            <person name="Holt S."/>
            <person name="Cochrane G."/>
            <person name="Meng A."/>
            <person name="Brown T."/>
            <person name="Cohen L."/>
        </authorList>
    </citation>
    <scope>NUCLEOTIDE SEQUENCE</scope>
    <source>
        <strain evidence="6">SM1012Den-03</strain>
    </source>
</reference>
<dbReference type="GO" id="GO:0003873">
    <property type="term" value="F:6-phosphofructo-2-kinase activity"/>
    <property type="evidence" value="ECO:0007669"/>
    <property type="project" value="InterPro"/>
</dbReference>
<dbReference type="InterPro" id="IPR013079">
    <property type="entry name" value="6Phosfructo_kin"/>
</dbReference>
<evidence type="ECO:0000256" key="3">
    <source>
        <dbReference type="SAM" id="MobiDB-lite"/>
    </source>
</evidence>
<feature type="region of interest" description="Disordered" evidence="3">
    <location>
        <begin position="478"/>
        <end position="516"/>
    </location>
</feature>
<dbReference type="GO" id="GO:0006003">
    <property type="term" value="P:fructose 2,6-bisphosphate metabolic process"/>
    <property type="evidence" value="ECO:0007669"/>
    <property type="project" value="InterPro"/>
</dbReference>
<dbReference type="InterPro" id="IPR001345">
    <property type="entry name" value="PG/BPGM_mutase_AS"/>
</dbReference>
<dbReference type="AlphaFoldDB" id="A0A6U3X2U3"/>
<dbReference type="PIRSF" id="PIRSF000709">
    <property type="entry name" value="6PFK_2-Ptase"/>
    <property type="match status" value="1"/>
</dbReference>
<dbReference type="FunFam" id="3.40.50.300:FF:000644">
    <property type="entry name" value="GpmB, Fructose-2,6-bisphosphatase"/>
    <property type="match status" value="1"/>
</dbReference>
<evidence type="ECO:0000256" key="1">
    <source>
        <dbReference type="ARBA" id="ARBA00022741"/>
    </source>
</evidence>
<evidence type="ECO:0000259" key="4">
    <source>
        <dbReference type="Pfam" id="PF01591"/>
    </source>
</evidence>
<dbReference type="Gene3D" id="3.40.50.1240">
    <property type="entry name" value="Phosphoglycerate mutase-like"/>
    <property type="match status" value="1"/>
</dbReference>
<dbReference type="Pfam" id="PF01591">
    <property type="entry name" value="6PF2K"/>
    <property type="match status" value="1"/>
</dbReference>
<dbReference type="GO" id="GO:0005524">
    <property type="term" value="F:ATP binding"/>
    <property type="evidence" value="ECO:0007669"/>
    <property type="project" value="UniProtKB-KW"/>
</dbReference>
<sequence length="516" mass="59072">MDTSDYNPTPHVIPEGENATPLEVVGGDCTDTEKLIIIMCGLPATGKTHIGNRIARYVSFFLDIQTKIFNVGDYRRELFGASLPAEFFDHSNKENMAKREQACNAALGDLVEYMKQDGVRVGILDSTNSSRTRRAHIRHVLQKDNKLKCKIIVLESVVDKEEVIEQNIRYIKRNAPDYEGRDDKEAMEDFHKRREMYMNVYEPVDESDGSHIKIINNQTFVVHNTGGYLPQKVVHFVMNLHSHPRVFYLSRHGQSEYNLLGKIGGDAGLTDAGLEYARRLAVFANDVVGKQVVKDEETGEEKKVPCPARLWTSTLRRTKETAQFIKKEVITTQKSDNGEELEWIQFQGRTRRNLDELYAGVCDGLTYAEIAEKFPEEFQRRQEDKLTYRYPRGESYMDVTLRLETIVLDIERTREPILIVGHQGIHRLLYAYFMGLPRDQAPFVSIPLNTVIELTPHAYGCDEKRYVLLSKEELLKDGQDEPVTSMPMKEKAESTQKKSSGEGKTYDFDPMNPPSF</sequence>
<dbReference type="GO" id="GO:0006000">
    <property type="term" value="P:fructose metabolic process"/>
    <property type="evidence" value="ECO:0007669"/>
    <property type="project" value="InterPro"/>
</dbReference>
<proteinExistence type="predicted"/>
<keyword evidence="1" id="KW-0547">Nucleotide-binding</keyword>
<dbReference type="EMBL" id="HBGZ01020862">
    <property type="protein sequence ID" value="CAD9614483.1"/>
    <property type="molecule type" value="Transcribed_RNA"/>
</dbReference>
<dbReference type="PRINTS" id="PR00991">
    <property type="entry name" value="6PFRUCTKNASE"/>
</dbReference>
<organism evidence="6">
    <name type="scientific">Skeletonema marinoi</name>
    <dbReference type="NCBI Taxonomy" id="267567"/>
    <lineage>
        <taxon>Eukaryota</taxon>
        <taxon>Sar</taxon>
        <taxon>Stramenopiles</taxon>
        <taxon>Ochrophyta</taxon>
        <taxon>Bacillariophyta</taxon>
        <taxon>Coscinodiscophyceae</taxon>
        <taxon>Thalassiosirophycidae</taxon>
        <taxon>Thalassiosirales</taxon>
        <taxon>Skeletonemataceae</taxon>
        <taxon>Skeletonema</taxon>
        <taxon>Skeletonema marinoi-dohrnii complex</taxon>
    </lineage>
</organism>
<dbReference type="EMBL" id="HBGZ01020861">
    <property type="protein sequence ID" value="CAD9614481.1"/>
    <property type="molecule type" value="Transcribed_RNA"/>
</dbReference>
<dbReference type="Gene3D" id="3.40.50.300">
    <property type="entry name" value="P-loop containing nucleotide triphosphate hydrolases"/>
    <property type="match status" value="1"/>
</dbReference>
<evidence type="ECO:0000313" key="5">
    <source>
        <dbReference type="EMBL" id="CAD9614481.1"/>
    </source>
</evidence>
<dbReference type="Pfam" id="PF00300">
    <property type="entry name" value="His_Phos_1"/>
    <property type="match status" value="1"/>
</dbReference>
<dbReference type="InterPro" id="IPR029033">
    <property type="entry name" value="His_PPase_superfam"/>
</dbReference>
<dbReference type="PROSITE" id="PS00175">
    <property type="entry name" value="PG_MUTASE"/>
    <property type="match status" value="1"/>
</dbReference>
<evidence type="ECO:0000313" key="6">
    <source>
        <dbReference type="EMBL" id="CAD9614483.1"/>
    </source>
</evidence>
<dbReference type="CDD" id="cd07067">
    <property type="entry name" value="HP_PGM_like"/>
    <property type="match status" value="1"/>
</dbReference>
<dbReference type="InterPro" id="IPR027417">
    <property type="entry name" value="P-loop_NTPase"/>
</dbReference>
<dbReference type="SUPFAM" id="SSF53254">
    <property type="entry name" value="Phosphoglycerate mutase-like"/>
    <property type="match status" value="1"/>
</dbReference>
<dbReference type="PANTHER" id="PTHR10606:SF44">
    <property type="entry name" value="6-PHOSPHOFRUCTO 2-KINASE_FRUCTOSE 2,6-BISPHOSPHATASE LONG FORM"/>
    <property type="match status" value="1"/>
</dbReference>
<gene>
    <name evidence="5" type="ORF">SMAR0320_LOCUS14997</name>
    <name evidence="6" type="ORF">SMAR0320_LOCUS14998</name>
</gene>
<keyword evidence="2" id="KW-0067">ATP-binding</keyword>
<dbReference type="GO" id="GO:0005829">
    <property type="term" value="C:cytosol"/>
    <property type="evidence" value="ECO:0007669"/>
    <property type="project" value="TreeGrafter"/>
</dbReference>
<protein>
    <recommendedName>
        <fullName evidence="4">6-phosphofructo-2-kinase domain-containing protein</fullName>
    </recommendedName>
</protein>
<dbReference type="PANTHER" id="PTHR10606">
    <property type="entry name" value="6-PHOSPHOFRUCTO-2-KINASE/FRUCTOSE-2,6-BISPHOSPHATASE"/>
    <property type="match status" value="1"/>
</dbReference>
<dbReference type="SMART" id="SM00855">
    <property type="entry name" value="PGAM"/>
    <property type="match status" value="1"/>
</dbReference>
<dbReference type="SUPFAM" id="SSF52540">
    <property type="entry name" value="P-loop containing nucleoside triphosphate hydrolases"/>
    <property type="match status" value="1"/>
</dbReference>